<evidence type="ECO:0000256" key="2">
    <source>
        <dbReference type="ARBA" id="ARBA00022475"/>
    </source>
</evidence>
<dbReference type="SUPFAM" id="SSF52402">
    <property type="entry name" value="Adenine nucleotide alpha hydrolases-like"/>
    <property type="match status" value="1"/>
</dbReference>
<dbReference type="Proteomes" id="UP000198397">
    <property type="component" value="Unassembled WGS sequence"/>
</dbReference>
<keyword evidence="2" id="KW-1003">Cell membrane</keyword>
<dbReference type="InterPro" id="IPR014729">
    <property type="entry name" value="Rossmann-like_a/b/a_fold"/>
</dbReference>
<dbReference type="InterPro" id="IPR002758">
    <property type="entry name" value="Cation_antiport_E"/>
</dbReference>
<proteinExistence type="predicted"/>
<keyword evidence="4 7" id="KW-1133">Transmembrane helix</keyword>
<evidence type="ECO:0000313" key="9">
    <source>
        <dbReference type="Proteomes" id="UP000198397"/>
    </source>
</evidence>
<evidence type="ECO:0000256" key="6">
    <source>
        <dbReference type="SAM" id="MobiDB-lite"/>
    </source>
</evidence>
<feature type="compositionally biased region" description="Acidic residues" evidence="6">
    <location>
        <begin position="353"/>
        <end position="368"/>
    </location>
</feature>
<feature type="transmembrane region" description="Helical" evidence="7">
    <location>
        <begin position="176"/>
        <end position="193"/>
    </location>
</feature>
<evidence type="ECO:0000256" key="5">
    <source>
        <dbReference type="ARBA" id="ARBA00023136"/>
    </source>
</evidence>
<dbReference type="NCBIfam" id="NF009295">
    <property type="entry name" value="PRK12652.1"/>
    <property type="match status" value="1"/>
</dbReference>
<evidence type="ECO:0000256" key="7">
    <source>
        <dbReference type="SAM" id="Phobius"/>
    </source>
</evidence>
<evidence type="ECO:0000256" key="1">
    <source>
        <dbReference type="ARBA" id="ARBA00004651"/>
    </source>
</evidence>
<feature type="region of interest" description="Disordered" evidence="6">
    <location>
        <begin position="319"/>
        <end position="368"/>
    </location>
</feature>
<dbReference type="GO" id="GO:0008324">
    <property type="term" value="F:monoatomic cation transmembrane transporter activity"/>
    <property type="evidence" value="ECO:0007669"/>
    <property type="project" value="InterPro"/>
</dbReference>
<feature type="transmembrane region" description="Helical" evidence="7">
    <location>
        <begin position="153"/>
        <end position="170"/>
    </location>
</feature>
<comment type="subcellular location">
    <subcellularLocation>
        <location evidence="1">Cell membrane</location>
        <topology evidence="1">Multi-pass membrane protein</topology>
    </subcellularLocation>
</comment>
<evidence type="ECO:0000256" key="4">
    <source>
        <dbReference type="ARBA" id="ARBA00022989"/>
    </source>
</evidence>
<organism evidence="8 9">
    <name type="scientific">Halorubrum vacuolatum</name>
    <name type="common">Natronobacterium vacuolatum</name>
    <dbReference type="NCBI Taxonomy" id="63740"/>
    <lineage>
        <taxon>Archaea</taxon>
        <taxon>Methanobacteriati</taxon>
        <taxon>Methanobacteriota</taxon>
        <taxon>Stenosarchaea group</taxon>
        <taxon>Halobacteria</taxon>
        <taxon>Halobacteriales</taxon>
        <taxon>Haloferacaceae</taxon>
        <taxon>Halorubrum</taxon>
    </lineage>
</organism>
<dbReference type="PANTHER" id="PTHR34584:SF1">
    <property type="entry name" value="NA(+)_H(+) ANTIPORTER SUBUNIT E1"/>
    <property type="match status" value="1"/>
</dbReference>
<gene>
    <name evidence="8" type="ORF">SAMN06264855_12510</name>
</gene>
<evidence type="ECO:0000256" key="3">
    <source>
        <dbReference type="ARBA" id="ARBA00022692"/>
    </source>
</evidence>
<accession>A0A238XX78</accession>
<evidence type="ECO:0000313" key="8">
    <source>
        <dbReference type="EMBL" id="SNR63517.1"/>
    </source>
</evidence>
<dbReference type="PANTHER" id="PTHR34584">
    <property type="entry name" value="NA(+)/H(+) ANTIPORTER SUBUNIT E1"/>
    <property type="match status" value="1"/>
</dbReference>
<dbReference type="Pfam" id="PF01899">
    <property type="entry name" value="MNHE"/>
    <property type="match status" value="1"/>
</dbReference>
<keyword evidence="9" id="KW-1185">Reference proteome</keyword>
<dbReference type="Gene3D" id="3.40.50.620">
    <property type="entry name" value="HUPs"/>
    <property type="match status" value="1"/>
</dbReference>
<dbReference type="AlphaFoldDB" id="A0A238XX78"/>
<sequence>MVRVTGVLVPVNPSRTLSDTITYAAREAAATDGELHLVRTVPGHYVTEAPPADVLAQLEESAEVANGEIDDLVVHTAALGADVYVSGPREHAGLIIEYAEDHDVDRVIVDPSYSLDATAPELYSIERVFRGLPIAYEHALVESSSRVPTRGEFIRGGVIGVIAFLFYIALGGPTYPFALATGVVTALIAAILLRNVSFESTPAIGSALRIAARSAVFVPFLLWEITKANVQFAYVVLHPSLPIDPYLDEVEMAVGSGLSVTAVANAITLTPGTLTVDADGHHLLVHSLNGAAREDLLDGLHEGAVRNLFYGSDAVELSGPGERGDYQPIAGPAAVTDGGESIDGSEFPHDGESIEDDLDSDADTEVPE</sequence>
<keyword evidence="3 7" id="KW-0812">Transmembrane</keyword>
<dbReference type="GO" id="GO:0005886">
    <property type="term" value="C:plasma membrane"/>
    <property type="evidence" value="ECO:0007669"/>
    <property type="project" value="UniProtKB-SubCell"/>
</dbReference>
<keyword evidence="5 7" id="KW-0472">Membrane</keyword>
<dbReference type="EMBL" id="FZNQ01000025">
    <property type="protein sequence ID" value="SNR63517.1"/>
    <property type="molecule type" value="Genomic_DNA"/>
</dbReference>
<name>A0A238XX78_HALVU</name>
<protein>
    <submittedName>
        <fullName evidence="8">Multisubunit sodium/proton antiporter, MrpE subunit</fullName>
    </submittedName>
</protein>
<reference evidence="8 9" key="1">
    <citation type="submission" date="2017-06" db="EMBL/GenBank/DDBJ databases">
        <authorList>
            <person name="Kim H.J."/>
            <person name="Triplett B.A."/>
        </authorList>
    </citation>
    <scope>NUCLEOTIDE SEQUENCE [LARGE SCALE GENOMIC DNA]</scope>
    <source>
        <strain evidence="8 9">DSM 8800</strain>
    </source>
</reference>